<proteinExistence type="inferred from homology"/>
<evidence type="ECO:0000313" key="12">
    <source>
        <dbReference type="Proteomes" id="UP000183812"/>
    </source>
</evidence>
<dbReference type="PANTHER" id="PTHR43598">
    <property type="entry name" value="TUNGSTEN-CONTAINING FORMYLMETHANOFURAN DEHYDROGENASE 2 SUBUNIT B"/>
    <property type="match status" value="1"/>
</dbReference>
<evidence type="ECO:0000256" key="6">
    <source>
        <dbReference type="ARBA" id="ARBA00023002"/>
    </source>
</evidence>
<evidence type="ECO:0000256" key="7">
    <source>
        <dbReference type="ARBA" id="ARBA00023004"/>
    </source>
</evidence>
<dbReference type="GO" id="GO:0046872">
    <property type="term" value="F:metal ion binding"/>
    <property type="evidence" value="ECO:0007669"/>
    <property type="project" value="UniProtKB-KW"/>
</dbReference>
<accession>A0A1G7D1H3</accession>
<organism evidence="11 12">
    <name type="scientific">Rhodobacter capsulatus</name>
    <name type="common">Rhodopseudomonas capsulata</name>
    <dbReference type="NCBI Taxonomy" id="1061"/>
    <lineage>
        <taxon>Bacteria</taxon>
        <taxon>Pseudomonadati</taxon>
        <taxon>Pseudomonadota</taxon>
        <taxon>Alphaproteobacteria</taxon>
        <taxon>Rhodobacterales</taxon>
        <taxon>Rhodobacter group</taxon>
        <taxon>Rhodobacter</taxon>
    </lineage>
</organism>
<dbReference type="InterPro" id="IPR006963">
    <property type="entry name" value="Mopterin_OxRdtase_4Fe-4S_dom"/>
</dbReference>
<evidence type="ECO:0000256" key="8">
    <source>
        <dbReference type="ARBA" id="ARBA00023014"/>
    </source>
</evidence>
<dbReference type="Gene3D" id="3.40.50.12440">
    <property type="match status" value="1"/>
</dbReference>
<dbReference type="PROSITE" id="PS51669">
    <property type="entry name" value="4FE4S_MOW_BIS_MGD"/>
    <property type="match status" value="1"/>
</dbReference>
<sequence length="333" mass="36676">MTAQPPSDTDESRKTTCYRCACRCGIDVHLRAGKLRTIERNRDHPVNRGVICAKGAAGNQQVTAPARLRAPLKRVGPRGARIVSVNPIRTGCNAVADDWLGLTPGTDGLLILVLVHELLVAGRIDLDDLARFTDAPCLLIPGEGPESGLYLRDDTGRALVIDRCSGALAPFDGDGVEPDLRGPWPGHRHDRMIGRPVGFHAMRGIAAHANGFQTARALHLLQMLLGAIETPGGLRFKPPYPKPLSAHPVPHFVAEPGKPLDGPHLGFPRSPAEVARWLTDRDVSRLQACFRRRFCWRARLSSRRGRARRRRRKRNLLSERPERPQMISAKEAA</sequence>
<protein>
    <submittedName>
        <fullName evidence="11">Molybdopterin oxidoreductase Fe4S4 domain-containing protein</fullName>
    </submittedName>
</protein>
<dbReference type="Gene3D" id="3.40.228.10">
    <property type="entry name" value="Dimethylsulfoxide Reductase, domain 2"/>
    <property type="match status" value="1"/>
</dbReference>
<dbReference type="PANTHER" id="PTHR43598:SF5">
    <property type="entry name" value="DMSO REDUCTASE CHAIN A"/>
    <property type="match status" value="1"/>
</dbReference>
<name>A0A1G7D1H3_RHOCA</name>
<dbReference type="GO" id="GO:0030313">
    <property type="term" value="C:cell envelope"/>
    <property type="evidence" value="ECO:0007669"/>
    <property type="project" value="UniProtKB-SubCell"/>
</dbReference>
<gene>
    <name evidence="11" type="ORF">SAMN04244550_00459</name>
</gene>
<dbReference type="EMBL" id="FNAY01000001">
    <property type="protein sequence ID" value="SDE45544.1"/>
    <property type="molecule type" value="Genomic_DNA"/>
</dbReference>
<evidence type="ECO:0000256" key="3">
    <source>
        <dbReference type="ARBA" id="ARBA00010312"/>
    </source>
</evidence>
<reference evidence="11 12" key="1">
    <citation type="submission" date="2016-10" db="EMBL/GenBank/DDBJ databases">
        <authorList>
            <person name="de Groot N.N."/>
        </authorList>
    </citation>
    <scope>NUCLEOTIDE SEQUENCE [LARGE SCALE GENOMIC DNA]</scope>
    <source>
        <strain evidence="12">DSM 938 / 37b4</strain>
    </source>
</reference>
<comment type="subcellular location">
    <subcellularLocation>
        <location evidence="2">Cell envelope</location>
    </subcellularLocation>
</comment>
<dbReference type="SMART" id="SM00926">
    <property type="entry name" value="Molybdop_Fe4S4"/>
    <property type="match status" value="1"/>
</dbReference>
<keyword evidence="6" id="KW-0560">Oxidoreductase</keyword>
<feature type="region of interest" description="Disordered" evidence="9">
    <location>
        <begin position="307"/>
        <end position="333"/>
    </location>
</feature>
<dbReference type="Pfam" id="PF04879">
    <property type="entry name" value="Molybdop_Fe4S4"/>
    <property type="match status" value="1"/>
</dbReference>
<evidence type="ECO:0000256" key="1">
    <source>
        <dbReference type="ARBA" id="ARBA00001966"/>
    </source>
</evidence>
<keyword evidence="7" id="KW-0408">Iron</keyword>
<evidence type="ECO:0000259" key="10">
    <source>
        <dbReference type="PROSITE" id="PS51669"/>
    </source>
</evidence>
<evidence type="ECO:0000256" key="4">
    <source>
        <dbReference type="ARBA" id="ARBA00022485"/>
    </source>
</evidence>
<feature type="domain" description="4Fe-4S Mo/W bis-MGD-type" evidence="10">
    <location>
        <begin position="10"/>
        <end position="66"/>
    </location>
</feature>
<evidence type="ECO:0000313" key="11">
    <source>
        <dbReference type="EMBL" id="SDE45544.1"/>
    </source>
</evidence>
<comment type="cofactor">
    <cofactor evidence="1">
        <name>[4Fe-4S] cluster</name>
        <dbReference type="ChEBI" id="CHEBI:49883"/>
    </cofactor>
</comment>
<comment type="similarity">
    <text evidence="3">Belongs to the prokaryotic molybdopterin-containing oxidoreductase family.</text>
</comment>
<evidence type="ECO:0000256" key="5">
    <source>
        <dbReference type="ARBA" id="ARBA00022723"/>
    </source>
</evidence>
<dbReference type="GO" id="GO:0016491">
    <property type="term" value="F:oxidoreductase activity"/>
    <property type="evidence" value="ECO:0007669"/>
    <property type="project" value="UniProtKB-KW"/>
</dbReference>
<dbReference type="AlphaFoldDB" id="A0A1G7D1H3"/>
<dbReference type="GO" id="GO:0051539">
    <property type="term" value="F:4 iron, 4 sulfur cluster binding"/>
    <property type="evidence" value="ECO:0007669"/>
    <property type="project" value="UniProtKB-KW"/>
</dbReference>
<keyword evidence="4" id="KW-0004">4Fe-4S</keyword>
<dbReference type="SUPFAM" id="SSF53706">
    <property type="entry name" value="Formate dehydrogenase/DMSO reductase, domains 1-3"/>
    <property type="match status" value="1"/>
</dbReference>
<dbReference type="Proteomes" id="UP000183812">
    <property type="component" value="Unassembled WGS sequence"/>
</dbReference>
<keyword evidence="8" id="KW-0411">Iron-sulfur</keyword>
<dbReference type="Gene3D" id="2.20.25.90">
    <property type="entry name" value="ADC-like domains"/>
    <property type="match status" value="1"/>
</dbReference>
<evidence type="ECO:0000256" key="9">
    <source>
        <dbReference type="SAM" id="MobiDB-lite"/>
    </source>
</evidence>
<evidence type="ECO:0000256" key="2">
    <source>
        <dbReference type="ARBA" id="ARBA00004196"/>
    </source>
</evidence>
<keyword evidence="5" id="KW-0479">Metal-binding</keyword>